<dbReference type="SUPFAM" id="SSF55120">
    <property type="entry name" value="Pseudouridine synthase"/>
    <property type="match status" value="1"/>
</dbReference>
<proteinExistence type="predicted"/>
<evidence type="ECO:0000313" key="2">
    <source>
        <dbReference type="EMBL" id="EYE89261.1"/>
    </source>
</evidence>
<dbReference type="STRING" id="1403537.Q428_03025"/>
<name>A0A017RXE0_9CLOT</name>
<evidence type="ECO:0000313" key="3">
    <source>
        <dbReference type="Proteomes" id="UP000019681"/>
    </source>
</evidence>
<dbReference type="Gene3D" id="3.30.70.660">
    <property type="entry name" value="Pseudouridine synthase I, catalytic domain, C-terminal subdomain"/>
    <property type="match status" value="1"/>
</dbReference>
<dbReference type="EMBL" id="AZQP01000006">
    <property type="protein sequence ID" value="EYE89261.1"/>
    <property type="molecule type" value="Genomic_DNA"/>
</dbReference>
<dbReference type="GO" id="GO:0009982">
    <property type="term" value="F:pseudouridine synthase activity"/>
    <property type="evidence" value="ECO:0007669"/>
    <property type="project" value="InterPro"/>
</dbReference>
<dbReference type="GO" id="GO:0001522">
    <property type="term" value="P:pseudouridine synthesis"/>
    <property type="evidence" value="ECO:0007669"/>
    <property type="project" value="InterPro"/>
</dbReference>
<dbReference type="InterPro" id="IPR020103">
    <property type="entry name" value="PsdUridine_synth_cat_dom_sf"/>
</dbReference>
<sequence length="45" mass="4872">MGTLLEVGLGKIPPQEIKKIMEAKDRSLAGPTAPAQGLFLMEVEY</sequence>
<gene>
    <name evidence="2" type="ORF">Q428_03025</name>
</gene>
<dbReference type="InterPro" id="IPR020095">
    <property type="entry name" value="PsdUridine_synth_TruA_C"/>
</dbReference>
<organism evidence="2 3">
    <name type="scientific">Fervidicella metallireducens AeB</name>
    <dbReference type="NCBI Taxonomy" id="1403537"/>
    <lineage>
        <taxon>Bacteria</taxon>
        <taxon>Bacillati</taxon>
        <taxon>Bacillota</taxon>
        <taxon>Clostridia</taxon>
        <taxon>Eubacteriales</taxon>
        <taxon>Clostridiaceae</taxon>
        <taxon>Fervidicella</taxon>
    </lineage>
</organism>
<dbReference type="Proteomes" id="UP000019681">
    <property type="component" value="Unassembled WGS sequence"/>
</dbReference>
<accession>A0A017RXE0</accession>
<dbReference type="GO" id="GO:0006396">
    <property type="term" value="P:RNA processing"/>
    <property type="evidence" value="ECO:0007669"/>
    <property type="project" value="UniProtKB-ARBA"/>
</dbReference>
<dbReference type="InterPro" id="IPR020097">
    <property type="entry name" value="PsdUridine_synth_TruA_a/b_dom"/>
</dbReference>
<dbReference type="GO" id="GO:0003723">
    <property type="term" value="F:RNA binding"/>
    <property type="evidence" value="ECO:0007669"/>
    <property type="project" value="InterPro"/>
</dbReference>
<keyword evidence="3" id="KW-1185">Reference proteome</keyword>
<dbReference type="AlphaFoldDB" id="A0A017RXE0"/>
<dbReference type="Pfam" id="PF01416">
    <property type="entry name" value="PseudoU_synth_1"/>
    <property type="match status" value="1"/>
</dbReference>
<evidence type="ECO:0000259" key="1">
    <source>
        <dbReference type="Pfam" id="PF01416"/>
    </source>
</evidence>
<reference evidence="2 3" key="1">
    <citation type="journal article" date="2014" name="Genome Announc.">
        <title>Draft Genome Sequence of Fervidicella metallireducens Strain AeBT, an Iron-Reducing Thermoanaerobe from the Great Artesian Basin.</title>
        <authorList>
            <person name="Patel B.K."/>
        </authorList>
    </citation>
    <scope>NUCLEOTIDE SEQUENCE [LARGE SCALE GENOMIC DNA]</scope>
    <source>
        <strain evidence="2 3">AeB</strain>
    </source>
</reference>
<dbReference type="GO" id="GO:0140098">
    <property type="term" value="F:catalytic activity, acting on RNA"/>
    <property type="evidence" value="ECO:0007669"/>
    <property type="project" value="UniProtKB-ARBA"/>
</dbReference>
<comment type="caution">
    <text evidence="2">The sequence shown here is derived from an EMBL/GenBank/DDBJ whole genome shotgun (WGS) entry which is preliminary data.</text>
</comment>
<feature type="domain" description="Pseudouridine synthase I TruA alpha/beta" evidence="1">
    <location>
        <begin position="1"/>
        <end position="45"/>
    </location>
</feature>
<protein>
    <recommendedName>
        <fullName evidence="1">Pseudouridine synthase I TruA alpha/beta domain-containing protein</fullName>
    </recommendedName>
</protein>